<evidence type="ECO:0000256" key="3">
    <source>
        <dbReference type="SAM" id="SignalP"/>
    </source>
</evidence>
<organism evidence="4 5">
    <name type="scientific">Rhizobium loti</name>
    <name type="common">Mesorhizobium loti</name>
    <dbReference type="NCBI Taxonomy" id="381"/>
    <lineage>
        <taxon>Bacteria</taxon>
        <taxon>Pseudomonadati</taxon>
        <taxon>Pseudomonadota</taxon>
        <taxon>Alphaproteobacteria</taxon>
        <taxon>Hyphomicrobiales</taxon>
        <taxon>Phyllobacteriaceae</taxon>
        <taxon>Mesorhizobium</taxon>
    </lineage>
</organism>
<dbReference type="OrthoDB" id="7907227at2"/>
<dbReference type="Pfam" id="PF07012">
    <property type="entry name" value="Curlin_rpt"/>
    <property type="match status" value="1"/>
</dbReference>
<reference evidence="4 5" key="1">
    <citation type="submission" date="2015-12" db="EMBL/GenBank/DDBJ databases">
        <title>Draft genome sequence of Mesorhizobium sp. UFLA 01-765, a multitolerant efficient symbiont and plant-growth promoting strain isolated from Zn-mining soil using Leucaena leucocephala as a trap plant.</title>
        <authorList>
            <person name="Rangel W.M."/>
            <person name="Thijs S."/>
            <person name="Longatti S.M."/>
            <person name="Moreira F.M."/>
            <person name="Weyens N."/>
            <person name="Vangronsveld J."/>
            <person name="Van Hamme J.D."/>
            <person name="Bottos E.M."/>
            <person name="Rineau F."/>
        </authorList>
    </citation>
    <scope>NUCLEOTIDE SEQUENCE [LARGE SCALE GENOMIC DNA]</scope>
    <source>
        <strain evidence="4 5">UFLA 01-765</strain>
    </source>
</reference>
<protein>
    <submittedName>
        <fullName evidence="4">Curlin</fullName>
    </submittedName>
</protein>
<accession>A0A117N1P9</accession>
<dbReference type="GO" id="GO:0007155">
    <property type="term" value="P:cell adhesion"/>
    <property type="evidence" value="ECO:0007669"/>
    <property type="project" value="InterPro"/>
</dbReference>
<dbReference type="Proteomes" id="UP000053176">
    <property type="component" value="Unassembled WGS sequence"/>
</dbReference>
<evidence type="ECO:0000256" key="2">
    <source>
        <dbReference type="ARBA" id="ARBA00022729"/>
    </source>
</evidence>
<dbReference type="AlphaFoldDB" id="A0A117N1P9"/>
<comment type="similarity">
    <text evidence="1">Belongs to the CsgA/CsgB family.</text>
</comment>
<proteinExistence type="inferred from homology"/>
<dbReference type="EMBL" id="LPWA01000153">
    <property type="protein sequence ID" value="KUM23841.1"/>
    <property type="molecule type" value="Genomic_DNA"/>
</dbReference>
<keyword evidence="2 3" id="KW-0732">Signal</keyword>
<evidence type="ECO:0000313" key="4">
    <source>
        <dbReference type="EMBL" id="KUM23841.1"/>
    </source>
</evidence>
<name>A0A117N1P9_RHILI</name>
<dbReference type="GO" id="GO:0009289">
    <property type="term" value="C:pilus"/>
    <property type="evidence" value="ECO:0007669"/>
    <property type="project" value="InterPro"/>
</dbReference>
<feature type="signal peptide" evidence="3">
    <location>
        <begin position="1"/>
        <end position="29"/>
    </location>
</feature>
<evidence type="ECO:0000256" key="1">
    <source>
        <dbReference type="ARBA" id="ARBA00009766"/>
    </source>
</evidence>
<evidence type="ECO:0000313" key="5">
    <source>
        <dbReference type="Proteomes" id="UP000053176"/>
    </source>
</evidence>
<feature type="chain" id="PRO_5007151659" evidence="3">
    <location>
        <begin position="30"/>
        <end position="138"/>
    </location>
</feature>
<sequence length="138" mass="14466">MNRRITKLVHATALAAAIGLPLVAAPAKAGGSIGFYYSPRTARDARALDLGLRAYSLYNGFRSGAHIRQFGRNNRAGIGQDGAGNLGIIRQEGSGHSATLQQDGNDNSYGIFQFGRNTDANVAQTGDGQSGAALLFGW</sequence>
<dbReference type="InterPro" id="IPR009742">
    <property type="entry name" value="Curlin_rpt"/>
</dbReference>
<comment type="caution">
    <text evidence="4">The sequence shown here is derived from an EMBL/GenBank/DDBJ whole genome shotgun (WGS) entry which is preliminary data.</text>
</comment>
<gene>
    <name evidence="4" type="ORF">AU467_08440</name>
</gene>